<sequence length="68" mass="8214">MLTPTTIIAYYYIQLKFITTIKEIISFLSFFAEHIRKYKIQKCLIYLSQKFHNATKFPLYTLFLLHGF</sequence>
<protein>
    <submittedName>
        <fullName evidence="2">Uncharacterized protein</fullName>
    </submittedName>
</protein>
<evidence type="ECO:0000313" key="3">
    <source>
        <dbReference type="Proteomes" id="UP001162131"/>
    </source>
</evidence>
<dbReference type="Proteomes" id="UP001162131">
    <property type="component" value="Unassembled WGS sequence"/>
</dbReference>
<comment type="caution">
    <text evidence="2">The sequence shown here is derived from an EMBL/GenBank/DDBJ whole genome shotgun (WGS) entry which is preliminary data.</text>
</comment>
<keyword evidence="3" id="KW-1185">Reference proteome</keyword>
<evidence type="ECO:0000313" key="2">
    <source>
        <dbReference type="EMBL" id="CAG9313441.1"/>
    </source>
</evidence>
<feature type="transmembrane region" description="Helical" evidence="1">
    <location>
        <begin position="12"/>
        <end position="32"/>
    </location>
</feature>
<reference evidence="2" key="1">
    <citation type="submission" date="2021-09" db="EMBL/GenBank/DDBJ databases">
        <authorList>
            <consortium name="AG Swart"/>
            <person name="Singh M."/>
            <person name="Singh A."/>
            <person name="Seah K."/>
            <person name="Emmerich C."/>
        </authorList>
    </citation>
    <scope>NUCLEOTIDE SEQUENCE</scope>
    <source>
        <strain evidence="2">ATCC30299</strain>
    </source>
</reference>
<dbReference type="EMBL" id="CAJZBQ010000010">
    <property type="protein sequence ID" value="CAG9313441.1"/>
    <property type="molecule type" value="Genomic_DNA"/>
</dbReference>
<keyword evidence="1" id="KW-0472">Membrane</keyword>
<evidence type="ECO:0000256" key="1">
    <source>
        <dbReference type="SAM" id="Phobius"/>
    </source>
</evidence>
<keyword evidence="1" id="KW-1133">Transmembrane helix</keyword>
<accession>A0AAU9IG64</accession>
<organism evidence="2 3">
    <name type="scientific">Blepharisma stoltei</name>
    <dbReference type="NCBI Taxonomy" id="1481888"/>
    <lineage>
        <taxon>Eukaryota</taxon>
        <taxon>Sar</taxon>
        <taxon>Alveolata</taxon>
        <taxon>Ciliophora</taxon>
        <taxon>Postciliodesmatophora</taxon>
        <taxon>Heterotrichea</taxon>
        <taxon>Heterotrichida</taxon>
        <taxon>Blepharismidae</taxon>
        <taxon>Blepharisma</taxon>
    </lineage>
</organism>
<proteinExistence type="predicted"/>
<name>A0AAU9IG64_9CILI</name>
<gene>
    <name evidence="2" type="ORF">BSTOLATCC_MIC8707</name>
</gene>
<dbReference type="AlphaFoldDB" id="A0AAU9IG64"/>
<keyword evidence="1" id="KW-0812">Transmembrane</keyword>